<dbReference type="CDD" id="cd01650">
    <property type="entry name" value="RT_nLTR_like"/>
    <property type="match status" value="1"/>
</dbReference>
<dbReference type="PANTHER" id="PTHR47510">
    <property type="entry name" value="REVERSE TRANSCRIPTASE DOMAIN-CONTAINING PROTEIN"/>
    <property type="match status" value="1"/>
</dbReference>
<dbReference type="PANTHER" id="PTHR47510:SF3">
    <property type="entry name" value="ENDO_EXONUCLEASE_PHOSPHATASE DOMAIN-CONTAINING PROTEIN"/>
    <property type="match status" value="1"/>
</dbReference>
<reference evidence="2" key="1">
    <citation type="submission" date="2022-06" db="EMBL/GenBank/DDBJ databases">
        <authorList>
            <person name="Berger JAMES D."/>
            <person name="Berger JAMES D."/>
        </authorList>
    </citation>
    <scope>NUCLEOTIDE SEQUENCE [LARGE SCALE GENOMIC DNA]</scope>
</reference>
<evidence type="ECO:0000313" key="2">
    <source>
        <dbReference type="Proteomes" id="UP000050795"/>
    </source>
</evidence>
<name>A0AA85JHI5_TRIRE</name>
<dbReference type="InterPro" id="IPR000477">
    <property type="entry name" value="RT_dom"/>
</dbReference>
<feature type="domain" description="Reverse transcriptase" evidence="1">
    <location>
        <begin position="524"/>
        <end position="795"/>
    </location>
</feature>
<dbReference type="WBParaSite" id="TREG1_32300.1">
    <property type="protein sequence ID" value="TREG1_32300.1"/>
    <property type="gene ID" value="TREG1_32300"/>
</dbReference>
<dbReference type="Proteomes" id="UP000050795">
    <property type="component" value="Unassembled WGS sequence"/>
</dbReference>
<dbReference type="Gene3D" id="3.60.10.10">
    <property type="entry name" value="Endonuclease/exonuclease/phosphatase"/>
    <property type="match status" value="1"/>
</dbReference>
<proteinExistence type="predicted"/>
<protein>
    <recommendedName>
        <fullName evidence="1">Reverse transcriptase domain-containing protein</fullName>
    </recommendedName>
</protein>
<sequence length="963" mass="109931">MTLAACLNIFGLPHSMYILHLFTRILLVFTYHIMHSNRIIYPRDFIKRFKPKNFHICNKLKKKHHGGWQRALKSTPIHHTTVPVIISTNCRSLPNKILDFQSLLSSSTYHNTGIVTLQETWLHDSYDDNIVSLNNFNVFRQDRICSKKKCGGGVATFIHSKWSISNKVCFKFSNDFIDCITVRCRPKHISKYKFIYISNVYVSPGCTILDLSMFADEFTAFAAACFENSLSIVTGDFNSCDHSFLISLGHDNIVNFATRLGKKLDLVFINDVGIYEARKRAPLLNSDHCIIRVLPKIYSKSHKGVLSHLCSKVQRRCYSKDNLDKLRCMLKDTNWDLFTEQTLDETITNTTDYLKFCFEICCPKETLFIRFDRLSSPYLKKLRRNKELLFKTNDKPGVKKLNMLIKLEIKRLSVLYNQRFLSCKTPSNLWKLFKEITNGKRCISVPSLNVDTLNKSFIRSSVDTLPNDTNHIDNNFSGFNTLDVLKCLRSLKPSQSLGPDGIPAIVLRNCADILCYPLTNIFNASFSGNVLPFAWKNIKIIPIPKPSSGSDIKFRPIAITSPFLKLMEKLLLLRLEPALKPFNDPKQFAYKHGRSTLDAAVVLYHNVVSCLDKGAKYVRSAFLDYTSAFDSVPRGLLLNKLSLTQTGSWAKSWLHSYFSDRMQYTVYNGKSSSTSLTKSGVPQGAVLSPFLFSFFLHDLPHSNETNFVKYADDLTVSLPITSESDSSKLNSFLLDINNWSKSNGLILNPSKCQVLDFTFKHRRDLLELVNSHDPCSIDGTEIETKSSIKYLGLVFSSDLSWSSHILSISKKMFRLTFYIKKLRQSGINQPLVLQFLNSCILPIVLYCSPLIFPGLLKKDYIILRRVLNAVSRACGLPLHELANTIVERHINSCTKWAKAIMSDPLHPLYSHLSPCISSGRTRSQYKKIYARTTKYRNSTIPYLARTLCDEDSVRRETYKLLCN</sequence>
<dbReference type="InterPro" id="IPR036691">
    <property type="entry name" value="Endo/exonu/phosph_ase_sf"/>
</dbReference>
<dbReference type="SUPFAM" id="SSF56672">
    <property type="entry name" value="DNA/RNA polymerases"/>
    <property type="match status" value="1"/>
</dbReference>
<dbReference type="Pfam" id="PF00078">
    <property type="entry name" value="RVT_1"/>
    <property type="match status" value="1"/>
</dbReference>
<evidence type="ECO:0000313" key="3">
    <source>
        <dbReference type="WBParaSite" id="TREG1_32300.1"/>
    </source>
</evidence>
<dbReference type="PROSITE" id="PS50878">
    <property type="entry name" value="RT_POL"/>
    <property type="match status" value="1"/>
</dbReference>
<accession>A0AA85JHI5</accession>
<reference evidence="3" key="2">
    <citation type="submission" date="2023-11" db="UniProtKB">
        <authorList>
            <consortium name="WormBaseParasite"/>
        </authorList>
    </citation>
    <scope>IDENTIFICATION</scope>
</reference>
<evidence type="ECO:0000259" key="1">
    <source>
        <dbReference type="PROSITE" id="PS50878"/>
    </source>
</evidence>
<keyword evidence="2" id="KW-1185">Reference proteome</keyword>
<dbReference type="AlphaFoldDB" id="A0AA85JHI5"/>
<organism evidence="2 3">
    <name type="scientific">Trichobilharzia regenti</name>
    <name type="common">Nasal bird schistosome</name>
    <dbReference type="NCBI Taxonomy" id="157069"/>
    <lineage>
        <taxon>Eukaryota</taxon>
        <taxon>Metazoa</taxon>
        <taxon>Spiralia</taxon>
        <taxon>Lophotrochozoa</taxon>
        <taxon>Platyhelminthes</taxon>
        <taxon>Trematoda</taxon>
        <taxon>Digenea</taxon>
        <taxon>Strigeidida</taxon>
        <taxon>Schistosomatoidea</taxon>
        <taxon>Schistosomatidae</taxon>
        <taxon>Trichobilharzia</taxon>
    </lineage>
</organism>
<dbReference type="SUPFAM" id="SSF56219">
    <property type="entry name" value="DNase I-like"/>
    <property type="match status" value="1"/>
</dbReference>
<dbReference type="InterPro" id="IPR043502">
    <property type="entry name" value="DNA/RNA_pol_sf"/>
</dbReference>